<gene>
    <name evidence="1" type="ORF">BCV71DRAFT_231330</name>
</gene>
<dbReference type="AlphaFoldDB" id="A0A1X0SE09"/>
<dbReference type="Proteomes" id="UP000242381">
    <property type="component" value="Unassembled WGS sequence"/>
</dbReference>
<evidence type="ECO:0000313" key="2">
    <source>
        <dbReference type="Proteomes" id="UP000242381"/>
    </source>
</evidence>
<sequence>MYGMSLIRATYVRLHSDYYLKLLHNGAYEEIIKLLFPWIIRGKEKYVKWILRLKNKKSKRGNNRMKKATLNLSVNPRLPLDVTNRLLPLIITKRNHSETILKTQSQEEKGNLRASTYKECASKYLGRSKEAYIDIVWAYFGIVDPWRFLWLQDLNM</sequence>
<evidence type="ECO:0000313" key="1">
    <source>
        <dbReference type="EMBL" id="ORE22457.1"/>
    </source>
</evidence>
<dbReference type="EMBL" id="KV921266">
    <property type="protein sequence ID" value="ORE22457.1"/>
    <property type="molecule type" value="Genomic_DNA"/>
</dbReference>
<name>A0A1X0SE09_RHIZD</name>
<protein>
    <submittedName>
        <fullName evidence="1">Uncharacterized protein</fullName>
    </submittedName>
</protein>
<accession>A0A1X0SE09</accession>
<organism evidence="1 2">
    <name type="scientific">Rhizopus microsporus</name>
    <dbReference type="NCBI Taxonomy" id="58291"/>
    <lineage>
        <taxon>Eukaryota</taxon>
        <taxon>Fungi</taxon>
        <taxon>Fungi incertae sedis</taxon>
        <taxon>Mucoromycota</taxon>
        <taxon>Mucoromycotina</taxon>
        <taxon>Mucoromycetes</taxon>
        <taxon>Mucorales</taxon>
        <taxon>Mucorineae</taxon>
        <taxon>Rhizopodaceae</taxon>
        <taxon>Rhizopus</taxon>
    </lineage>
</organism>
<proteinExistence type="predicted"/>
<reference evidence="1 2" key="1">
    <citation type="journal article" date="2016" name="Proc. Natl. Acad. Sci. U.S.A.">
        <title>Lipid metabolic changes in an early divergent fungus govern the establishment of a mutualistic symbiosis with endobacteria.</title>
        <authorList>
            <person name="Lastovetsky O.A."/>
            <person name="Gaspar M.L."/>
            <person name="Mondo S.J."/>
            <person name="LaButti K.M."/>
            <person name="Sandor L."/>
            <person name="Grigoriev I.V."/>
            <person name="Henry S.A."/>
            <person name="Pawlowska T.E."/>
        </authorList>
    </citation>
    <scope>NUCLEOTIDE SEQUENCE [LARGE SCALE GENOMIC DNA]</scope>
    <source>
        <strain evidence="1 2">ATCC 11559</strain>
    </source>
</reference>